<evidence type="ECO:0000313" key="1">
    <source>
        <dbReference type="EMBL" id="MCR8630717.1"/>
    </source>
</evidence>
<keyword evidence="2" id="KW-1185">Reference proteome</keyword>
<organism evidence="1 2">
    <name type="scientific">Paenibacillus radicis</name>
    <name type="common">ex Xue et al. 2023</name>
    <dbReference type="NCBI Taxonomy" id="2972489"/>
    <lineage>
        <taxon>Bacteria</taxon>
        <taxon>Bacillati</taxon>
        <taxon>Bacillota</taxon>
        <taxon>Bacilli</taxon>
        <taxon>Bacillales</taxon>
        <taxon>Paenibacillaceae</taxon>
        <taxon>Paenibacillus</taxon>
    </lineage>
</organism>
<reference evidence="1 2" key="1">
    <citation type="submission" date="2022-08" db="EMBL/GenBank/DDBJ databases">
        <title>Paenibacillus endoradicis sp. nov., Paenibacillus radicibacter sp. nov and Paenibacillus pararadicis sp. nov., three cold-adapted plant growth-promoting bacteria isolated from root of Larix gmelinii in Great Khingan.</title>
        <authorList>
            <person name="Xue H."/>
        </authorList>
    </citation>
    <scope>NUCLEOTIDE SEQUENCE [LARGE SCALE GENOMIC DNA]</scope>
    <source>
        <strain evidence="1 2">N5-1-1-5</strain>
    </source>
</reference>
<sequence>MIPQYSVAQLSPEILTEIKQLEERIRANANENIVLIAYAEENEPNNNA</sequence>
<accession>A0ABT1YCQ4</accession>
<protein>
    <submittedName>
        <fullName evidence="1">Uncharacterized protein</fullName>
    </submittedName>
</protein>
<dbReference type="Proteomes" id="UP001300012">
    <property type="component" value="Unassembled WGS sequence"/>
</dbReference>
<gene>
    <name evidence="1" type="ORF">NV381_05825</name>
</gene>
<evidence type="ECO:0000313" key="2">
    <source>
        <dbReference type="Proteomes" id="UP001300012"/>
    </source>
</evidence>
<comment type="caution">
    <text evidence="1">The sequence shown here is derived from an EMBL/GenBank/DDBJ whole genome shotgun (WGS) entry which is preliminary data.</text>
</comment>
<dbReference type="RefSeq" id="WP_258212328.1">
    <property type="nucleotide sequence ID" value="NZ_JANQBD010000003.1"/>
</dbReference>
<proteinExistence type="predicted"/>
<name>A0ABT1YCQ4_9BACL</name>
<dbReference type="EMBL" id="JANQBD010000003">
    <property type="protein sequence ID" value="MCR8630717.1"/>
    <property type="molecule type" value="Genomic_DNA"/>
</dbReference>